<dbReference type="Proteomes" id="UP000023541">
    <property type="component" value="Unassembled WGS sequence"/>
</dbReference>
<dbReference type="SUPFAM" id="SSF51735">
    <property type="entry name" value="NAD(P)-binding Rossmann-fold domains"/>
    <property type="match status" value="1"/>
</dbReference>
<dbReference type="InterPro" id="IPR036291">
    <property type="entry name" value="NAD(P)-bd_dom_sf"/>
</dbReference>
<dbReference type="AlphaFoldDB" id="A0A023BQE0"/>
<organism evidence="2 3">
    <name type="scientific">Aquimarina atlantica</name>
    <dbReference type="NCBI Taxonomy" id="1317122"/>
    <lineage>
        <taxon>Bacteria</taxon>
        <taxon>Pseudomonadati</taxon>
        <taxon>Bacteroidota</taxon>
        <taxon>Flavobacteriia</taxon>
        <taxon>Flavobacteriales</taxon>
        <taxon>Flavobacteriaceae</taxon>
        <taxon>Aquimarina</taxon>
    </lineage>
</organism>
<keyword evidence="3" id="KW-1185">Reference proteome</keyword>
<reference evidence="2 3" key="1">
    <citation type="submission" date="2014-04" db="EMBL/GenBank/DDBJ databases">
        <title>Aquimarina sp. 22II-S11-z7 Genome Sequencing.</title>
        <authorList>
            <person name="Lai Q."/>
        </authorList>
    </citation>
    <scope>NUCLEOTIDE SEQUENCE [LARGE SCALE GENOMIC DNA]</scope>
    <source>
        <strain evidence="2 3">22II-S11-z7</strain>
    </source>
</reference>
<name>A0A023BQE0_9FLAO</name>
<dbReference type="Gene3D" id="3.40.50.720">
    <property type="entry name" value="NAD(P)-binding Rossmann-like Domain"/>
    <property type="match status" value="1"/>
</dbReference>
<feature type="domain" description="RmlD-like substrate binding" evidence="1">
    <location>
        <begin position="3"/>
        <end position="290"/>
    </location>
</feature>
<proteinExistence type="predicted"/>
<gene>
    <name evidence="2" type="ORF">ATO12_22805</name>
</gene>
<dbReference type="PANTHER" id="PTHR43242:SF1">
    <property type="entry name" value="NAD(P)-BINDING ROSSMANN-FOLD SUPERFAMILY PROTEIN"/>
    <property type="match status" value="1"/>
</dbReference>
<dbReference type="STRING" id="1317122.ATO12_22805"/>
<dbReference type="RefSeq" id="WP_034244662.1">
    <property type="nucleotide sequence ID" value="NZ_AQRA01000008.1"/>
</dbReference>
<dbReference type="Pfam" id="PF04321">
    <property type="entry name" value="RmlD_sub_bind"/>
    <property type="match status" value="1"/>
</dbReference>
<sequence length="294" mass="33264">MKRILITGASGMLGATLVHELSKYYDVFATGNTSFKEEPERYMKFDLSSPSYESLIDWANPDIIIHSGALTNGNFCNQNPSLAFDVNGVSMKKFLDKTSDNVKIIYISTDAVFPSTLSMANEKDCANPENVYGKSKELGEFFLKNSDREFTIIRTTIVGLNLNSDKQGFVEWIINSSLKKEQIGLFEDVLFTPISIWDLTNEINFLISNNQVNSEILHIGSTNSCTKYDFGIALLKELNIDDSVVNKSSILNFSDRAKRCTDQTMETKHYREKYSRKLPDLADTIKSIKENYNE</sequence>
<protein>
    <recommendedName>
        <fullName evidence="1">RmlD-like substrate binding domain-containing protein</fullName>
    </recommendedName>
</protein>
<dbReference type="eggNOG" id="COG1091">
    <property type="taxonomic scope" value="Bacteria"/>
</dbReference>
<evidence type="ECO:0000313" key="3">
    <source>
        <dbReference type="Proteomes" id="UP000023541"/>
    </source>
</evidence>
<dbReference type="EMBL" id="AQRA01000008">
    <property type="protein sequence ID" value="EZH72285.1"/>
    <property type="molecule type" value="Genomic_DNA"/>
</dbReference>
<evidence type="ECO:0000259" key="1">
    <source>
        <dbReference type="Pfam" id="PF04321"/>
    </source>
</evidence>
<comment type="caution">
    <text evidence="2">The sequence shown here is derived from an EMBL/GenBank/DDBJ whole genome shotgun (WGS) entry which is preliminary data.</text>
</comment>
<dbReference type="GO" id="GO:0019305">
    <property type="term" value="P:dTDP-rhamnose biosynthetic process"/>
    <property type="evidence" value="ECO:0007669"/>
    <property type="project" value="UniProtKB-UniPathway"/>
</dbReference>
<accession>A0A023BQE0</accession>
<dbReference type="PANTHER" id="PTHR43242">
    <property type="entry name" value="NAD(P)-BINDING ROSSMANN-FOLD SUPERFAMILY PROTEIN"/>
    <property type="match status" value="1"/>
</dbReference>
<dbReference type="UniPathway" id="UPA00124"/>
<dbReference type="OrthoDB" id="9803892at2"/>
<evidence type="ECO:0000313" key="2">
    <source>
        <dbReference type="EMBL" id="EZH72285.1"/>
    </source>
</evidence>
<dbReference type="InterPro" id="IPR029903">
    <property type="entry name" value="RmlD-like-bd"/>
</dbReference>
<dbReference type="Gene3D" id="3.90.25.10">
    <property type="entry name" value="UDP-galactose 4-epimerase, domain 1"/>
    <property type="match status" value="1"/>
</dbReference>